<sequence length="178" mass="20420">MKPSLFKSASSIIARAMHFFGLRPKLFIAVCSSLMLMRPSLFVSIVLKSSSASLSRNDLRWKLSACRNCINSAKFIESLPLSSTVLHRIEHTDRQMYQCKDKSKEHGSLVAVKQLTKSFLRKNRLNFNDMVIVFSLMILGTTVGLCKQKKMNIVEAQKVKLQRNFQRKTYEKVRFSVI</sequence>
<evidence type="ECO:0000313" key="1">
    <source>
        <dbReference type="Proteomes" id="UP000887565"/>
    </source>
</evidence>
<dbReference type="AlphaFoldDB" id="A0A915J108"/>
<keyword evidence="1" id="KW-1185">Reference proteome</keyword>
<name>A0A915J108_ROMCU</name>
<dbReference type="WBParaSite" id="nRc.2.0.1.t19789-RA">
    <property type="protein sequence ID" value="nRc.2.0.1.t19789-RA"/>
    <property type="gene ID" value="nRc.2.0.1.g19789"/>
</dbReference>
<evidence type="ECO:0000313" key="2">
    <source>
        <dbReference type="WBParaSite" id="nRc.2.0.1.t19789-RA"/>
    </source>
</evidence>
<organism evidence="1 2">
    <name type="scientific">Romanomermis culicivorax</name>
    <name type="common">Nematode worm</name>
    <dbReference type="NCBI Taxonomy" id="13658"/>
    <lineage>
        <taxon>Eukaryota</taxon>
        <taxon>Metazoa</taxon>
        <taxon>Ecdysozoa</taxon>
        <taxon>Nematoda</taxon>
        <taxon>Enoplea</taxon>
        <taxon>Dorylaimia</taxon>
        <taxon>Mermithida</taxon>
        <taxon>Mermithoidea</taxon>
        <taxon>Mermithidae</taxon>
        <taxon>Romanomermis</taxon>
    </lineage>
</organism>
<accession>A0A915J108</accession>
<dbReference type="Proteomes" id="UP000887565">
    <property type="component" value="Unplaced"/>
</dbReference>
<reference evidence="2" key="1">
    <citation type="submission" date="2022-11" db="UniProtKB">
        <authorList>
            <consortium name="WormBaseParasite"/>
        </authorList>
    </citation>
    <scope>IDENTIFICATION</scope>
</reference>
<protein>
    <submittedName>
        <fullName evidence="2">Transmembrane protein</fullName>
    </submittedName>
</protein>
<proteinExistence type="predicted"/>